<accession>A0A2W2B0E4</accession>
<reference evidence="2 3" key="1">
    <citation type="submission" date="2018-01" db="EMBL/GenBank/DDBJ databases">
        <title>Draft genome sequence of Jiangella sp. GTF31.</title>
        <authorList>
            <person name="Sahin N."/>
            <person name="Ay H."/>
            <person name="Saygin H."/>
        </authorList>
    </citation>
    <scope>NUCLEOTIDE SEQUENCE [LARGE SCALE GENOMIC DNA]</scope>
    <source>
        <strain evidence="2 3">GTF31</strain>
    </source>
</reference>
<gene>
    <name evidence="2" type="ORF">C1I92_23905</name>
</gene>
<keyword evidence="1" id="KW-0812">Transmembrane</keyword>
<evidence type="ECO:0000313" key="2">
    <source>
        <dbReference type="EMBL" id="PZF80881.1"/>
    </source>
</evidence>
<dbReference type="AlphaFoldDB" id="A0A2W2B0E4"/>
<evidence type="ECO:0000256" key="1">
    <source>
        <dbReference type="SAM" id="Phobius"/>
    </source>
</evidence>
<keyword evidence="1" id="KW-0472">Membrane</keyword>
<dbReference type="RefSeq" id="WP_111257149.1">
    <property type="nucleotide sequence ID" value="NZ_POTW01000073.1"/>
</dbReference>
<proteinExistence type="predicted"/>
<comment type="caution">
    <text evidence="2">The sequence shown here is derived from an EMBL/GenBank/DDBJ whole genome shotgun (WGS) entry which is preliminary data.</text>
</comment>
<feature type="transmembrane region" description="Helical" evidence="1">
    <location>
        <begin position="12"/>
        <end position="32"/>
    </location>
</feature>
<dbReference type="Proteomes" id="UP000248764">
    <property type="component" value="Unassembled WGS sequence"/>
</dbReference>
<protein>
    <submittedName>
        <fullName evidence="2">Uncharacterized protein</fullName>
    </submittedName>
</protein>
<name>A0A2W2B0E4_9ACTN</name>
<organism evidence="2 3">
    <name type="scientific">Jiangella anatolica</name>
    <dbReference type="NCBI Taxonomy" id="2670374"/>
    <lineage>
        <taxon>Bacteria</taxon>
        <taxon>Bacillati</taxon>
        <taxon>Actinomycetota</taxon>
        <taxon>Actinomycetes</taxon>
        <taxon>Jiangellales</taxon>
        <taxon>Jiangellaceae</taxon>
        <taxon>Jiangella</taxon>
    </lineage>
</organism>
<feature type="transmembrane region" description="Helical" evidence="1">
    <location>
        <begin position="38"/>
        <end position="60"/>
    </location>
</feature>
<evidence type="ECO:0000313" key="3">
    <source>
        <dbReference type="Proteomes" id="UP000248764"/>
    </source>
</evidence>
<dbReference type="EMBL" id="POTW01000073">
    <property type="protein sequence ID" value="PZF80881.1"/>
    <property type="molecule type" value="Genomic_DNA"/>
</dbReference>
<dbReference type="InterPro" id="IPR036197">
    <property type="entry name" value="NarG-like_sf"/>
</dbReference>
<sequence>MTKTRLQIRWGWILACIVLGFAGIVTGFLLVAPEGRTAYVASVLAGVGTTLLLVGVVVLLERRIVDTAAKAVREAVDTEWATTNARIQRLTGELEERLAAEWAKADPADVDAMLRRTDRLTDEAIEQITDETNEYVEDRRRDAQ</sequence>
<keyword evidence="1" id="KW-1133">Transmembrane helix</keyword>
<dbReference type="SUPFAM" id="SSF103501">
    <property type="entry name" value="Respiratory nitrate reductase 1 gamma chain"/>
    <property type="match status" value="1"/>
</dbReference>
<keyword evidence="3" id="KW-1185">Reference proteome</keyword>